<dbReference type="InterPro" id="IPR003500">
    <property type="entry name" value="RpiB_LacA_LacB"/>
</dbReference>
<dbReference type="NCBIfam" id="TIGR00689">
    <property type="entry name" value="rpiB_lacA_lacB"/>
    <property type="match status" value="1"/>
</dbReference>
<dbReference type="RefSeq" id="WP_117531788.1">
    <property type="nucleotide sequence ID" value="NZ_CAUFKS010000095.1"/>
</dbReference>
<gene>
    <name evidence="3" type="ORF">DW687_04255</name>
</gene>
<comment type="similarity">
    <text evidence="1">Belongs to the LacAB/RpiB family.</text>
</comment>
<keyword evidence="2 3" id="KW-0413">Isomerase</keyword>
<name>A0A3E3E1V1_9FIRM</name>
<proteinExistence type="inferred from homology"/>
<dbReference type="PANTHER" id="PTHR43732">
    <property type="entry name" value="RIBOSE 5-PHOSPHATE ISOMERASE-RELATED"/>
    <property type="match status" value="1"/>
</dbReference>
<evidence type="ECO:0000313" key="4">
    <source>
        <dbReference type="Proteomes" id="UP000261212"/>
    </source>
</evidence>
<dbReference type="PANTHER" id="PTHR43732:SF1">
    <property type="entry name" value="RIBOSE 5-PHOSPHATE ISOMERASE"/>
    <property type="match status" value="1"/>
</dbReference>
<dbReference type="GO" id="GO:0005975">
    <property type="term" value="P:carbohydrate metabolic process"/>
    <property type="evidence" value="ECO:0007669"/>
    <property type="project" value="InterPro"/>
</dbReference>
<dbReference type="PIRSF" id="PIRSF005384">
    <property type="entry name" value="RpiB_LacA_B"/>
    <property type="match status" value="1"/>
</dbReference>
<evidence type="ECO:0000256" key="1">
    <source>
        <dbReference type="ARBA" id="ARBA00008754"/>
    </source>
</evidence>
<dbReference type="GO" id="GO:0016861">
    <property type="term" value="F:intramolecular oxidoreductase activity, interconverting aldoses and ketoses"/>
    <property type="evidence" value="ECO:0007669"/>
    <property type="project" value="UniProtKB-ARBA"/>
</dbReference>
<reference evidence="3 4" key="1">
    <citation type="submission" date="2018-08" db="EMBL/GenBank/DDBJ databases">
        <title>A genome reference for cultivated species of the human gut microbiota.</title>
        <authorList>
            <person name="Zou Y."/>
            <person name="Xue W."/>
            <person name="Luo G."/>
        </authorList>
    </citation>
    <scope>NUCLEOTIDE SEQUENCE [LARGE SCALE GENOMIC DNA]</scope>
    <source>
        <strain evidence="3 4">AM25-6</strain>
    </source>
</reference>
<accession>A0A3E3E1V1</accession>
<dbReference type="Gene3D" id="3.40.1400.10">
    <property type="entry name" value="Sugar-phosphate isomerase, RpiB/LacA/LacB"/>
    <property type="match status" value="1"/>
</dbReference>
<dbReference type="SUPFAM" id="SSF89623">
    <property type="entry name" value="Ribose/Galactose isomerase RpiB/AlsB"/>
    <property type="match status" value="1"/>
</dbReference>
<sequence>MKKIAVGADAVGLLLKDEIVSYLKDEGYEVTDLGVKEESDKTFYANVAEKVALAVRDEDYDRGLLFCGTGIGMSIAANKVPGVFATVCHDPYSAERASLSNNAKIITMGYRVIGKETAKVVLKHWLDNDFVEGCKSQSNVDEVTKLDEKYKG</sequence>
<dbReference type="NCBIfam" id="NF004051">
    <property type="entry name" value="PRK05571.1"/>
    <property type="match status" value="1"/>
</dbReference>
<dbReference type="InterPro" id="IPR036569">
    <property type="entry name" value="RpiB_LacA_LacB_sf"/>
</dbReference>
<dbReference type="AlphaFoldDB" id="A0A3E3E1V1"/>
<dbReference type="Pfam" id="PF02502">
    <property type="entry name" value="LacAB_rpiB"/>
    <property type="match status" value="1"/>
</dbReference>
<organism evidence="3 4">
    <name type="scientific">Anaerofustis stercorihominis</name>
    <dbReference type="NCBI Taxonomy" id="214853"/>
    <lineage>
        <taxon>Bacteria</taxon>
        <taxon>Bacillati</taxon>
        <taxon>Bacillota</taxon>
        <taxon>Clostridia</taxon>
        <taxon>Eubacteriales</taxon>
        <taxon>Eubacteriaceae</taxon>
        <taxon>Anaerofustis</taxon>
    </lineage>
</organism>
<comment type="caution">
    <text evidence="3">The sequence shown here is derived from an EMBL/GenBank/DDBJ whole genome shotgun (WGS) entry which is preliminary data.</text>
</comment>
<dbReference type="EMBL" id="QUSM01000002">
    <property type="protein sequence ID" value="RGD75544.1"/>
    <property type="molecule type" value="Genomic_DNA"/>
</dbReference>
<evidence type="ECO:0000256" key="2">
    <source>
        <dbReference type="ARBA" id="ARBA00023235"/>
    </source>
</evidence>
<evidence type="ECO:0000313" key="3">
    <source>
        <dbReference type="EMBL" id="RGD75544.1"/>
    </source>
</evidence>
<dbReference type="Proteomes" id="UP000261212">
    <property type="component" value="Unassembled WGS sequence"/>
</dbReference>
<protein>
    <submittedName>
        <fullName evidence="3">RpiB/LacA/LacB family sugar-phosphate isomerase</fullName>
    </submittedName>
</protein>
<dbReference type="InterPro" id="IPR051812">
    <property type="entry name" value="SPI_LacAB/RpiB"/>
</dbReference>